<keyword evidence="7" id="KW-0547">Nucleotide-binding</keyword>
<evidence type="ECO:0000256" key="4">
    <source>
        <dbReference type="ARBA" id="ARBA00022490"/>
    </source>
</evidence>
<keyword evidence="4" id="KW-0963">Cytoplasm</keyword>
<dbReference type="GO" id="GO:0046872">
    <property type="term" value="F:metal ion binding"/>
    <property type="evidence" value="ECO:0007669"/>
    <property type="project" value="UniProtKB-KW"/>
</dbReference>
<evidence type="ECO:0000256" key="3">
    <source>
        <dbReference type="ARBA" id="ARBA00019010"/>
    </source>
</evidence>
<comment type="caution">
    <text evidence="11">The sequence shown here is derived from an EMBL/GenBank/DDBJ whole genome shotgun (WGS) entry which is preliminary data.</text>
</comment>
<evidence type="ECO:0000256" key="6">
    <source>
        <dbReference type="ARBA" id="ARBA00022723"/>
    </source>
</evidence>
<sequence>MDSHEIISTSANGTYCFGKILGALLQPGDLLAFTGDLGAGKTCCIQGIAEGLGVTEHGIVTSPTFTLIQEYQGRLPIYHFDVYRLTDENDLYDLGYEEYFYGDGVTVIEWAERIPSFLTEARLDIHLHIEPDSTRRIQLQARGDRHYHDLLKSIEQSA</sequence>
<evidence type="ECO:0000256" key="2">
    <source>
        <dbReference type="ARBA" id="ARBA00007599"/>
    </source>
</evidence>
<evidence type="ECO:0000256" key="5">
    <source>
        <dbReference type="ARBA" id="ARBA00022694"/>
    </source>
</evidence>
<proteinExistence type="inferred from homology"/>
<evidence type="ECO:0000256" key="8">
    <source>
        <dbReference type="ARBA" id="ARBA00022840"/>
    </source>
</evidence>
<keyword evidence="6" id="KW-0479">Metal-binding</keyword>
<dbReference type="SUPFAM" id="SSF52540">
    <property type="entry name" value="P-loop containing nucleoside triphosphate hydrolases"/>
    <property type="match status" value="1"/>
</dbReference>
<dbReference type="Pfam" id="PF02367">
    <property type="entry name" value="TsaE"/>
    <property type="match status" value="1"/>
</dbReference>
<evidence type="ECO:0000256" key="1">
    <source>
        <dbReference type="ARBA" id="ARBA00004496"/>
    </source>
</evidence>
<dbReference type="Proteomes" id="UP000230821">
    <property type="component" value="Unassembled WGS sequence"/>
</dbReference>
<dbReference type="AlphaFoldDB" id="A0A2G6KHB7"/>
<dbReference type="NCBIfam" id="TIGR00150">
    <property type="entry name" value="T6A_YjeE"/>
    <property type="match status" value="1"/>
</dbReference>
<evidence type="ECO:0000313" key="11">
    <source>
        <dbReference type="EMBL" id="PIE35078.1"/>
    </source>
</evidence>
<evidence type="ECO:0000313" key="12">
    <source>
        <dbReference type="Proteomes" id="UP000230821"/>
    </source>
</evidence>
<dbReference type="PANTHER" id="PTHR33540">
    <property type="entry name" value="TRNA THREONYLCARBAMOYLADENOSINE BIOSYNTHESIS PROTEIN TSAE"/>
    <property type="match status" value="1"/>
</dbReference>
<dbReference type="GO" id="GO:0016740">
    <property type="term" value="F:transferase activity"/>
    <property type="evidence" value="ECO:0007669"/>
    <property type="project" value="UniProtKB-KW"/>
</dbReference>
<keyword evidence="8" id="KW-0067">ATP-binding</keyword>
<organism evidence="11 12">
    <name type="scientific">candidate division KSB3 bacterium</name>
    <dbReference type="NCBI Taxonomy" id="2044937"/>
    <lineage>
        <taxon>Bacteria</taxon>
        <taxon>candidate division KSB3</taxon>
    </lineage>
</organism>
<evidence type="ECO:0000256" key="7">
    <source>
        <dbReference type="ARBA" id="ARBA00022741"/>
    </source>
</evidence>
<keyword evidence="9" id="KW-0460">Magnesium</keyword>
<dbReference type="Gene3D" id="3.40.50.300">
    <property type="entry name" value="P-loop containing nucleotide triphosphate hydrolases"/>
    <property type="match status" value="1"/>
</dbReference>
<evidence type="ECO:0000256" key="10">
    <source>
        <dbReference type="ARBA" id="ARBA00032441"/>
    </source>
</evidence>
<protein>
    <recommendedName>
        <fullName evidence="3">tRNA threonylcarbamoyladenosine biosynthesis protein TsaE</fullName>
    </recommendedName>
    <alternativeName>
        <fullName evidence="10">t(6)A37 threonylcarbamoyladenosine biosynthesis protein TsaE</fullName>
    </alternativeName>
</protein>
<dbReference type="GO" id="GO:0005737">
    <property type="term" value="C:cytoplasm"/>
    <property type="evidence" value="ECO:0007669"/>
    <property type="project" value="UniProtKB-SubCell"/>
</dbReference>
<gene>
    <name evidence="11" type="ORF">CSA56_05585</name>
</gene>
<dbReference type="PANTHER" id="PTHR33540:SF2">
    <property type="entry name" value="TRNA THREONYLCARBAMOYLADENOSINE BIOSYNTHESIS PROTEIN TSAE"/>
    <property type="match status" value="1"/>
</dbReference>
<dbReference type="InterPro" id="IPR027417">
    <property type="entry name" value="P-loop_NTPase"/>
</dbReference>
<comment type="similarity">
    <text evidence="2">Belongs to the TsaE family.</text>
</comment>
<name>A0A2G6KHB7_9BACT</name>
<keyword evidence="11" id="KW-0808">Transferase</keyword>
<comment type="subcellular location">
    <subcellularLocation>
        <location evidence="1">Cytoplasm</location>
    </subcellularLocation>
</comment>
<evidence type="ECO:0000256" key="9">
    <source>
        <dbReference type="ARBA" id="ARBA00022842"/>
    </source>
</evidence>
<accession>A0A2G6KHB7</accession>
<keyword evidence="5" id="KW-0819">tRNA processing</keyword>
<dbReference type="GO" id="GO:0002949">
    <property type="term" value="P:tRNA threonylcarbamoyladenosine modification"/>
    <property type="evidence" value="ECO:0007669"/>
    <property type="project" value="InterPro"/>
</dbReference>
<dbReference type="InterPro" id="IPR003442">
    <property type="entry name" value="T6A_TsaE"/>
</dbReference>
<dbReference type="EMBL" id="PDSK01000064">
    <property type="protein sequence ID" value="PIE35078.1"/>
    <property type="molecule type" value="Genomic_DNA"/>
</dbReference>
<dbReference type="GO" id="GO:0005524">
    <property type="term" value="F:ATP binding"/>
    <property type="evidence" value="ECO:0007669"/>
    <property type="project" value="UniProtKB-KW"/>
</dbReference>
<reference evidence="11 12" key="1">
    <citation type="submission" date="2017-10" db="EMBL/GenBank/DDBJ databases">
        <title>Novel microbial diversity and functional potential in the marine mammal oral microbiome.</title>
        <authorList>
            <person name="Dudek N.K."/>
            <person name="Sun C.L."/>
            <person name="Burstein D."/>
            <person name="Kantor R.S."/>
            <person name="Aliaga Goltsman D.S."/>
            <person name="Bik E.M."/>
            <person name="Thomas B.C."/>
            <person name="Banfield J.F."/>
            <person name="Relman D.A."/>
        </authorList>
    </citation>
    <scope>NUCLEOTIDE SEQUENCE [LARGE SCALE GENOMIC DNA]</scope>
    <source>
        <strain evidence="11">DOLJORAL78_47_16</strain>
    </source>
</reference>